<feature type="region of interest" description="Disordered" evidence="1">
    <location>
        <begin position="1"/>
        <end position="35"/>
    </location>
</feature>
<dbReference type="AlphaFoldDB" id="A6IZR7"/>
<feature type="compositionally biased region" description="Polar residues" evidence="1">
    <location>
        <begin position="23"/>
        <end position="35"/>
    </location>
</feature>
<proteinExistence type="predicted"/>
<gene>
    <name evidence="2" type="ORF">rCG_51305</name>
</gene>
<reference evidence="3" key="1">
    <citation type="submission" date="2005-09" db="EMBL/GenBank/DDBJ databases">
        <authorList>
            <person name="Mural R.J."/>
            <person name="Li P.W."/>
            <person name="Adams M.D."/>
            <person name="Amanatides P.G."/>
            <person name="Baden-Tillson H."/>
            <person name="Barnstead M."/>
            <person name="Chin S.H."/>
            <person name="Dew I."/>
            <person name="Evans C.A."/>
            <person name="Ferriera S."/>
            <person name="Flanigan M."/>
            <person name="Fosler C."/>
            <person name="Glodek A."/>
            <person name="Gu Z."/>
            <person name="Holt R.A."/>
            <person name="Jennings D."/>
            <person name="Kraft C.L."/>
            <person name="Lu F."/>
            <person name="Nguyen T."/>
            <person name="Nusskern D.R."/>
            <person name="Pfannkoch C.M."/>
            <person name="Sitter C."/>
            <person name="Sutton G.G."/>
            <person name="Venter J.C."/>
            <person name="Wang Z."/>
            <person name="Woodage T."/>
            <person name="Zheng X.H."/>
            <person name="Zhong F."/>
        </authorList>
    </citation>
    <scope>NUCLEOTIDE SEQUENCE [LARGE SCALE GENOMIC DNA]</scope>
    <source>
        <strain>BN</strain>
        <strain evidence="3">Sprague-Dawley</strain>
    </source>
</reference>
<evidence type="ECO:0000313" key="3">
    <source>
        <dbReference type="Proteomes" id="UP000234681"/>
    </source>
</evidence>
<dbReference type="EMBL" id="CH473972">
    <property type="protein sequence ID" value="EDL92745.1"/>
    <property type="molecule type" value="Genomic_DNA"/>
</dbReference>
<dbReference type="Proteomes" id="UP000234681">
    <property type="component" value="Chromosome 19"/>
</dbReference>
<name>A6IZR7_RAT</name>
<organism evidence="2 3">
    <name type="scientific">Rattus norvegicus</name>
    <name type="common">Rat</name>
    <dbReference type="NCBI Taxonomy" id="10116"/>
    <lineage>
        <taxon>Eukaryota</taxon>
        <taxon>Metazoa</taxon>
        <taxon>Chordata</taxon>
        <taxon>Craniata</taxon>
        <taxon>Vertebrata</taxon>
        <taxon>Euteleostomi</taxon>
        <taxon>Mammalia</taxon>
        <taxon>Eutheria</taxon>
        <taxon>Euarchontoglires</taxon>
        <taxon>Glires</taxon>
        <taxon>Rodentia</taxon>
        <taxon>Myomorpha</taxon>
        <taxon>Muroidea</taxon>
        <taxon>Muridae</taxon>
        <taxon>Murinae</taxon>
        <taxon>Rattus</taxon>
    </lineage>
</organism>
<evidence type="ECO:0000256" key="1">
    <source>
        <dbReference type="SAM" id="MobiDB-lite"/>
    </source>
</evidence>
<protein>
    <submittedName>
        <fullName evidence="2">RCG51305</fullName>
    </submittedName>
</protein>
<accession>A6IZR7</accession>
<evidence type="ECO:0000313" key="2">
    <source>
        <dbReference type="EMBL" id="EDL92745.1"/>
    </source>
</evidence>
<sequence>MEISKARSGSGSSQSEHSHGSLPTASTQMRTATRRSWQWRNACVGVASTPRRVARPLP</sequence>